<evidence type="ECO:0000313" key="3">
    <source>
        <dbReference type="EMBL" id="OOF46918.1"/>
    </source>
</evidence>
<organism evidence="3 4">
    <name type="scientific">Rodentibacter trehalosifermentans</name>
    <dbReference type="NCBI Taxonomy" id="1908263"/>
    <lineage>
        <taxon>Bacteria</taxon>
        <taxon>Pseudomonadati</taxon>
        <taxon>Pseudomonadota</taxon>
        <taxon>Gammaproteobacteria</taxon>
        <taxon>Pasteurellales</taxon>
        <taxon>Pasteurellaceae</taxon>
        <taxon>Rodentibacter</taxon>
    </lineage>
</organism>
<dbReference type="Pfam" id="PF23771">
    <property type="entry name" value="DUF7168"/>
    <property type="match status" value="1"/>
</dbReference>
<dbReference type="EMBL" id="MLHL01000061">
    <property type="protein sequence ID" value="OOF46918.1"/>
    <property type="molecule type" value="Genomic_DNA"/>
</dbReference>
<evidence type="ECO:0000259" key="2">
    <source>
        <dbReference type="Pfam" id="PF23771"/>
    </source>
</evidence>
<dbReference type="InterPro" id="IPR024498">
    <property type="entry name" value="DUF2786"/>
</dbReference>
<protein>
    <submittedName>
        <fullName evidence="3">Uncharacterized protein</fullName>
    </submittedName>
</protein>
<sequence length="234" mass="26653">MKSNKDKLLRKIKKLLALSKSTNPHEAASALAMAQKLMAENRINQAQVEFSQAHTKQKTAIKSARYVHMLIAIVKKAFGVDAYLCNQYPGEDWCENKMHIVFFGIDERPEVASYCFDVLYRKLQTARKAFLDTQSKRLKRSTLISRGDRFCEGWVVGVNQNVKQFAMTPEEKQKVDHYKTSIFENEKWSELKVRSAGDTRDYGASQSAGYRQGQQVTLNHGVNGKETVKLGVKQ</sequence>
<reference evidence="3 4" key="1">
    <citation type="submission" date="2016-10" db="EMBL/GenBank/DDBJ databases">
        <title>Rodentibacter gen. nov. and new species.</title>
        <authorList>
            <person name="Christensen H."/>
        </authorList>
    </citation>
    <scope>NUCLEOTIDE SEQUENCE [LARGE SCALE GENOMIC DNA]</scope>
    <source>
        <strain evidence="3 4">H1987082031</strain>
    </source>
</reference>
<feature type="domain" description="DUF2786" evidence="1">
    <location>
        <begin position="7"/>
        <end position="45"/>
    </location>
</feature>
<feature type="domain" description="DUF7168" evidence="2">
    <location>
        <begin position="48"/>
        <end position="185"/>
    </location>
</feature>
<evidence type="ECO:0000313" key="4">
    <source>
        <dbReference type="Proteomes" id="UP000189161"/>
    </source>
</evidence>
<proteinExistence type="predicted"/>
<keyword evidence="4" id="KW-1185">Reference proteome</keyword>
<dbReference type="InterPro" id="IPR055592">
    <property type="entry name" value="DUF7168"/>
</dbReference>
<dbReference type="OrthoDB" id="7275531at2"/>
<dbReference type="AlphaFoldDB" id="A0A1V3IXP8"/>
<dbReference type="Pfam" id="PF10979">
    <property type="entry name" value="DUF2786"/>
    <property type="match status" value="1"/>
</dbReference>
<name>A0A1V3IXP8_9PAST</name>
<dbReference type="PIRSF" id="PIRSF028111">
    <property type="entry name" value="UCP028111"/>
    <property type="match status" value="1"/>
</dbReference>
<gene>
    <name evidence="3" type="ORF">BKK52_10430</name>
</gene>
<comment type="caution">
    <text evidence="3">The sequence shown here is derived from an EMBL/GenBank/DDBJ whole genome shotgun (WGS) entry which is preliminary data.</text>
</comment>
<accession>A0A1V3IXP8</accession>
<evidence type="ECO:0000259" key="1">
    <source>
        <dbReference type="Pfam" id="PF10979"/>
    </source>
</evidence>
<dbReference type="RefSeq" id="WP_077478639.1">
    <property type="nucleotide sequence ID" value="NZ_MLHL01000061.1"/>
</dbReference>
<dbReference type="InterPro" id="IPR016868">
    <property type="entry name" value="Phage_B3_Orf5"/>
</dbReference>
<dbReference type="Proteomes" id="UP000189161">
    <property type="component" value="Unassembled WGS sequence"/>
</dbReference>